<reference evidence="2 3" key="1">
    <citation type="journal article" date="2019" name="Sci. Rep.">
        <title>Orb-weaving spider Araneus ventricosus genome elucidates the spidroin gene catalogue.</title>
        <authorList>
            <person name="Kono N."/>
            <person name="Nakamura H."/>
            <person name="Ohtoshi R."/>
            <person name="Moran D.A.P."/>
            <person name="Shinohara A."/>
            <person name="Yoshida Y."/>
            <person name="Fujiwara M."/>
            <person name="Mori M."/>
            <person name="Tomita M."/>
            <person name="Arakawa K."/>
        </authorList>
    </citation>
    <scope>NUCLEOTIDE SEQUENCE [LARGE SCALE GENOMIC DNA]</scope>
</reference>
<dbReference type="PROSITE" id="PS50878">
    <property type="entry name" value="RT_POL"/>
    <property type="match status" value="1"/>
</dbReference>
<dbReference type="InterPro" id="IPR000477">
    <property type="entry name" value="RT_dom"/>
</dbReference>
<sequence>MSAFCDAEENFSCETSPHIDEDIHFKDLEFDSINVDSTDFEDNETSQNDDAKVNLANLNKPLYPSSSHSGERVEKGKGFCRIYPLQQPLPEIRSFEQCVNFAEETSVTGKAEHRVKGPTELMKLYPNFDLVQSFVPDYMHAVLLVIVRQIMSLWIQTSSNDFSINQKSLRVLDHRILNIKFPQETTRKLRSTNEVLFWKASEFRIFLFVSPIILKNLISKNVYNHWLSLVHGISLLLGNEVTTNDLEEAEFALQKFVYGVKDIYGIQEQTYNIHLLHNLPQAVKSCDPLWAHSCFIYEGTLGKLKQFHHGTRGEASQILSSYAMQSILKLLILQENVKNSRVQAYIQNMQQKRHSTIRNPKINNYVVLGLQKSIKLPRVHEVELLKLLPMNNQKSLSSVVSYERMLYCNKLFSTKRQSAETDPSPKTQPHAQKEKILHHNQFGFREGRSTDDAIHQLVEKIQDAKNKQLHTMVISLDIQGAFDHLQYNSIRNSLDEINFPSHEIETLKDILIDRKVTIQTAQGPVNWSQQQGCAQGSCTGPMFWNLVANKIISEEWQPNVHLQAFADDSIFVISEPTGAKLKATAQAALTKFQHWTDKHQLKVSTEKSTTILISRLVSGPRLKWDNQIIKRSTSLKYLGVIIDNKLNWADHLMKTKLTHLHQKITRIAGTNWGLNKDLRRRLYKTVAERMILHGAAAWANPLPARQSRLLNSIQRKFLLNITGHIPLLQQPHYRL</sequence>
<feature type="domain" description="Reverse transcriptase" evidence="1">
    <location>
        <begin position="351"/>
        <end position="642"/>
    </location>
</feature>
<dbReference type="PANTHER" id="PTHR46579:SF1">
    <property type="entry name" value="F5_8 TYPE C DOMAIN-CONTAINING PROTEIN"/>
    <property type="match status" value="1"/>
</dbReference>
<dbReference type="PANTHER" id="PTHR46579">
    <property type="entry name" value="F5/8 TYPE C DOMAIN-CONTAINING PROTEIN-RELATED"/>
    <property type="match status" value="1"/>
</dbReference>
<dbReference type="InterPro" id="IPR043502">
    <property type="entry name" value="DNA/RNA_pol_sf"/>
</dbReference>
<dbReference type="Proteomes" id="UP000499080">
    <property type="component" value="Unassembled WGS sequence"/>
</dbReference>
<dbReference type="EMBL" id="BGPR01036198">
    <property type="protein sequence ID" value="GBO11306.1"/>
    <property type="molecule type" value="Genomic_DNA"/>
</dbReference>
<evidence type="ECO:0000313" key="3">
    <source>
        <dbReference type="Proteomes" id="UP000499080"/>
    </source>
</evidence>
<organism evidence="2 3">
    <name type="scientific">Araneus ventricosus</name>
    <name type="common">Orbweaver spider</name>
    <name type="synonym">Epeira ventricosa</name>
    <dbReference type="NCBI Taxonomy" id="182803"/>
    <lineage>
        <taxon>Eukaryota</taxon>
        <taxon>Metazoa</taxon>
        <taxon>Ecdysozoa</taxon>
        <taxon>Arthropoda</taxon>
        <taxon>Chelicerata</taxon>
        <taxon>Arachnida</taxon>
        <taxon>Araneae</taxon>
        <taxon>Araneomorphae</taxon>
        <taxon>Entelegynae</taxon>
        <taxon>Araneoidea</taxon>
        <taxon>Araneidae</taxon>
        <taxon>Araneus</taxon>
    </lineage>
</organism>
<protein>
    <recommendedName>
        <fullName evidence="1">Reverse transcriptase domain-containing protein</fullName>
    </recommendedName>
</protein>
<dbReference type="GO" id="GO:0071897">
    <property type="term" value="P:DNA biosynthetic process"/>
    <property type="evidence" value="ECO:0007669"/>
    <property type="project" value="UniProtKB-ARBA"/>
</dbReference>
<evidence type="ECO:0000313" key="2">
    <source>
        <dbReference type="EMBL" id="GBO11306.1"/>
    </source>
</evidence>
<proteinExistence type="predicted"/>
<gene>
    <name evidence="2" type="primary">R1A1-elementORF2_42</name>
    <name evidence="2" type="ORF">AVEN_113415_1</name>
</gene>
<evidence type="ECO:0000259" key="1">
    <source>
        <dbReference type="PROSITE" id="PS50878"/>
    </source>
</evidence>
<comment type="caution">
    <text evidence="2">The sequence shown here is derived from an EMBL/GenBank/DDBJ whole genome shotgun (WGS) entry which is preliminary data.</text>
</comment>
<dbReference type="SUPFAM" id="SSF56672">
    <property type="entry name" value="DNA/RNA polymerases"/>
    <property type="match status" value="1"/>
</dbReference>
<dbReference type="Pfam" id="PF00078">
    <property type="entry name" value="RVT_1"/>
    <property type="match status" value="1"/>
</dbReference>
<dbReference type="AlphaFoldDB" id="A0A4Y2UI55"/>
<name>A0A4Y2UI55_ARAVE</name>
<accession>A0A4Y2UI55</accession>
<dbReference type="CDD" id="cd01650">
    <property type="entry name" value="RT_nLTR_like"/>
    <property type="match status" value="1"/>
</dbReference>
<keyword evidence="3" id="KW-1185">Reference proteome</keyword>
<dbReference type="OrthoDB" id="8194903at2759"/>